<feature type="region of interest" description="Disordered" evidence="1">
    <location>
        <begin position="1"/>
        <end position="27"/>
    </location>
</feature>
<feature type="compositionally biased region" description="Low complexity" evidence="1">
    <location>
        <begin position="153"/>
        <end position="171"/>
    </location>
</feature>
<reference evidence="3 4" key="1">
    <citation type="submission" date="2021-01" db="EMBL/GenBank/DDBJ databases">
        <title>Genome seq and assembly of Nocardiodes sp. G10.</title>
        <authorList>
            <person name="Chhetri G."/>
        </authorList>
    </citation>
    <scope>NUCLEOTIDE SEQUENCE [LARGE SCALE GENOMIC DNA]</scope>
    <source>
        <strain evidence="3 4">G10</strain>
    </source>
</reference>
<dbReference type="RefSeq" id="WP_201936095.1">
    <property type="nucleotide sequence ID" value="NZ_JAERSG010000003.1"/>
</dbReference>
<feature type="transmembrane region" description="Helical" evidence="2">
    <location>
        <begin position="62"/>
        <end position="84"/>
    </location>
</feature>
<protein>
    <submittedName>
        <fullName evidence="3">Uncharacterized protein</fullName>
    </submittedName>
</protein>
<name>A0ABS1LBZ1_9ACTN</name>
<evidence type="ECO:0000256" key="1">
    <source>
        <dbReference type="SAM" id="MobiDB-lite"/>
    </source>
</evidence>
<comment type="caution">
    <text evidence="3">The sequence shown here is derived from an EMBL/GenBank/DDBJ whole genome shotgun (WGS) entry which is preliminary data.</text>
</comment>
<dbReference type="EMBL" id="JAERSG010000003">
    <property type="protein sequence ID" value="MBL0748056.1"/>
    <property type="molecule type" value="Genomic_DNA"/>
</dbReference>
<keyword evidence="2" id="KW-0812">Transmembrane</keyword>
<feature type="compositionally biased region" description="Polar residues" evidence="1">
    <location>
        <begin position="123"/>
        <end position="137"/>
    </location>
</feature>
<feature type="compositionally biased region" description="Basic and acidic residues" evidence="1">
    <location>
        <begin position="110"/>
        <end position="120"/>
    </location>
</feature>
<accession>A0ABS1LBZ1</accession>
<evidence type="ECO:0000256" key="2">
    <source>
        <dbReference type="SAM" id="Phobius"/>
    </source>
</evidence>
<organism evidence="3 4">
    <name type="scientific">Nocardioides baculatus</name>
    <dbReference type="NCBI Taxonomy" id="2801337"/>
    <lineage>
        <taxon>Bacteria</taxon>
        <taxon>Bacillati</taxon>
        <taxon>Actinomycetota</taxon>
        <taxon>Actinomycetes</taxon>
        <taxon>Propionibacteriales</taxon>
        <taxon>Nocardioidaceae</taxon>
        <taxon>Nocardioides</taxon>
    </lineage>
</organism>
<sequence length="548" mass="56342">MPGHDDDLSPWNDDPLVRALRGPGTSDELAGQDEFLAAFRAAQPTAPTPISAGRLRRAGRRLGGGGSAVVVVLALGAGAAAAAYTQSLPDPVQRAVHGVLGPVGVPAPEPTREEASRERGATPSATSGPGAPSTDSSPGLPVESPSDSPSSMPTRAPSETPSATPTETPTDSPTPTPTEAPAPVPSAVSLAGSSHRAGPDDQVPMVGNVSASDTSPVPGQEVALQQRVAGAWTSVASATSDEAGSVSVAAPTLARTSSFRLTVGDLTSTPWRVVLVPTLDVVSRPDSGSTAIAVSARGGRQGDRVELLRRRPGDDVLVARARLAADLTTTFRVASPNRRVAYVARLPRTRAHARARDAVVLRPLTPVAVSAAVPDSILGPQESVTVSGTVTADGGIVLPDRKVWLLLREAGGDWRRVGSATSDASGSVAIAVGPIERNVAVRLRVGRVRSTPVPLRLQPEWTTSVATSDASAVVSGTALGGNAGDIVLLRQVVGGRLVTVRQATLTAAGTVRFEVPVPEGRRDRYRVVLERTPQHLRTIAPVVVRPVG</sequence>
<proteinExistence type="predicted"/>
<evidence type="ECO:0000313" key="4">
    <source>
        <dbReference type="Proteomes" id="UP000636918"/>
    </source>
</evidence>
<keyword evidence="2" id="KW-1133">Transmembrane helix</keyword>
<keyword evidence="2" id="KW-0472">Membrane</keyword>
<evidence type="ECO:0000313" key="3">
    <source>
        <dbReference type="EMBL" id="MBL0748056.1"/>
    </source>
</evidence>
<keyword evidence="4" id="KW-1185">Reference proteome</keyword>
<dbReference type="Proteomes" id="UP000636918">
    <property type="component" value="Unassembled WGS sequence"/>
</dbReference>
<feature type="region of interest" description="Disordered" evidence="1">
    <location>
        <begin position="100"/>
        <end position="217"/>
    </location>
</feature>
<feature type="compositionally biased region" description="Pro residues" evidence="1">
    <location>
        <begin position="172"/>
        <end position="184"/>
    </location>
</feature>
<gene>
    <name evidence="3" type="ORF">JI751_10575</name>
</gene>